<feature type="chain" id="PRO_5018746884" evidence="1">
    <location>
        <begin position="25"/>
        <end position="171"/>
    </location>
</feature>
<dbReference type="Pfam" id="PF01471">
    <property type="entry name" value="PG_binding_1"/>
    <property type="match status" value="1"/>
</dbReference>
<dbReference type="Proteomes" id="UP000287853">
    <property type="component" value="Unassembled WGS sequence"/>
</dbReference>
<keyword evidence="4" id="KW-1185">Reference proteome</keyword>
<evidence type="ECO:0000256" key="1">
    <source>
        <dbReference type="SAM" id="SignalP"/>
    </source>
</evidence>
<dbReference type="Gene3D" id="1.10.101.10">
    <property type="entry name" value="PGBD-like superfamily/PGBD"/>
    <property type="match status" value="1"/>
</dbReference>
<proteinExistence type="predicted"/>
<comment type="caution">
    <text evidence="3">The sequence shown here is derived from an EMBL/GenBank/DDBJ whole genome shotgun (WGS) entry which is preliminary data.</text>
</comment>
<dbReference type="EMBL" id="MTKO01000085">
    <property type="protein sequence ID" value="RWX44972.1"/>
    <property type="molecule type" value="Genomic_DNA"/>
</dbReference>
<dbReference type="SUPFAM" id="SSF47090">
    <property type="entry name" value="PGBD-like"/>
    <property type="match status" value="1"/>
</dbReference>
<protein>
    <submittedName>
        <fullName evidence="3">Putative peptidoglycan binding domain-containing protein</fullName>
    </submittedName>
</protein>
<reference evidence="3 4" key="1">
    <citation type="submission" date="2017-01" db="EMBL/GenBank/DDBJ databases">
        <title>The cable genome- insights into the physiology and evolution of filamentous bacteria capable of sulfide oxidation via long distance electron transfer.</title>
        <authorList>
            <person name="Schreiber L."/>
            <person name="Bjerg J.T."/>
            <person name="Boggild A."/>
            <person name="Van De Vossenberg J."/>
            <person name="Meysman F."/>
            <person name="Nielsen L.P."/>
            <person name="Schramm A."/>
            <person name="Kjeldsen K.U."/>
        </authorList>
    </citation>
    <scope>NUCLEOTIDE SEQUENCE [LARGE SCALE GENOMIC DNA]</scope>
    <source>
        <strain evidence="3">MCF</strain>
    </source>
</reference>
<dbReference type="InterPro" id="IPR002477">
    <property type="entry name" value="Peptidoglycan-bd-like"/>
</dbReference>
<sequence length="171" mass="19873">MKNGKALHKIIGCGTVMLAVFAFASTGYSRSSCNTCQSCDQSRYVAPPVVEEYAELQYRDGFPGKRMYKRQQVKKLQCMLSALGYCSGPIDGWYGNSTARGVMLLLADTFQDIGYGKKLTTEHWDYLVNWVGNRCSKYDPQKETYQYRYKYRTPEYQQPQYTTPDYYQYKY</sequence>
<name>A0A3S3R5T6_9BACT</name>
<feature type="domain" description="Peptidoglycan binding-like" evidence="2">
    <location>
        <begin position="70"/>
        <end position="102"/>
    </location>
</feature>
<accession>A0A3S3R5T6</accession>
<dbReference type="InterPro" id="IPR036365">
    <property type="entry name" value="PGBD-like_sf"/>
</dbReference>
<evidence type="ECO:0000313" key="3">
    <source>
        <dbReference type="EMBL" id="RWX44972.1"/>
    </source>
</evidence>
<organism evidence="3 4">
    <name type="scientific">Candidatus Electrothrix aarhusensis</name>
    <dbReference type="NCBI Taxonomy" id="1859131"/>
    <lineage>
        <taxon>Bacteria</taxon>
        <taxon>Pseudomonadati</taxon>
        <taxon>Thermodesulfobacteriota</taxon>
        <taxon>Desulfobulbia</taxon>
        <taxon>Desulfobulbales</taxon>
        <taxon>Desulfobulbaceae</taxon>
        <taxon>Candidatus Electrothrix</taxon>
    </lineage>
</organism>
<gene>
    <name evidence="3" type="ORF">H206_01141</name>
</gene>
<dbReference type="AlphaFoldDB" id="A0A3S3R5T6"/>
<evidence type="ECO:0000313" key="4">
    <source>
        <dbReference type="Proteomes" id="UP000287853"/>
    </source>
</evidence>
<keyword evidence="1" id="KW-0732">Signal</keyword>
<feature type="signal peptide" evidence="1">
    <location>
        <begin position="1"/>
        <end position="24"/>
    </location>
</feature>
<evidence type="ECO:0000259" key="2">
    <source>
        <dbReference type="Pfam" id="PF01471"/>
    </source>
</evidence>
<dbReference type="InterPro" id="IPR036366">
    <property type="entry name" value="PGBDSf"/>
</dbReference>